<keyword evidence="1" id="KW-1133">Transmembrane helix</keyword>
<dbReference type="Proteomes" id="UP000183974">
    <property type="component" value="Unassembled WGS sequence"/>
</dbReference>
<keyword evidence="3" id="KW-1185">Reference proteome</keyword>
<dbReference type="STRING" id="337701.SAMN05444398_12424"/>
<feature type="transmembrane region" description="Helical" evidence="1">
    <location>
        <begin position="57"/>
        <end position="77"/>
    </location>
</feature>
<evidence type="ECO:0000313" key="3">
    <source>
        <dbReference type="Proteomes" id="UP000183974"/>
    </source>
</evidence>
<organism evidence="2 3">
    <name type="scientific">Roseovarius pacificus</name>
    <dbReference type="NCBI Taxonomy" id="337701"/>
    <lineage>
        <taxon>Bacteria</taxon>
        <taxon>Pseudomonadati</taxon>
        <taxon>Pseudomonadota</taxon>
        <taxon>Alphaproteobacteria</taxon>
        <taxon>Rhodobacterales</taxon>
        <taxon>Roseobacteraceae</taxon>
        <taxon>Roseovarius</taxon>
    </lineage>
</organism>
<keyword evidence="1" id="KW-0812">Transmembrane</keyword>
<dbReference type="EMBL" id="FRBR01000024">
    <property type="protein sequence ID" value="SHM59743.1"/>
    <property type="molecule type" value="Genomic_DNA"/>
</dbReference>
<sequence>MNARPLRLAFAVVAFGVFDRATTLITLPVLLLAQIAAHFRFFLHIDLWKLLRDDLMLILFTALITLLMVSGAPWILFDEWSRMM</sequence>
<name>A0A1M7K451_9RHOB</name>
<dbReference type="RefSeq" id="WP_073037860.1">
    <property type="nucleotide sequence ID" value="NZ_BMLR01000023.1"/>
</dbReference>
<accession>A0A1M7K451</accession>
<evidence type="ECO:0000313" key="2">
    <source>
        <dbReference type="EMBL" id="SHM59743.1"/>
    </source>
</evidence>
<protein>
    <submittedName>
        <fullName evidence="2">Cytochrome o ubiquinol oxidase operon protein cyoD</fullName>
    </submittedName>
</protein>
<keyword evidence="1" id="KW-0472">Membrane</keyword>
<evidence type="ECO:0000256" key="1">
    <source>
        <dbReference type="SAM" id="Phobius"/>
    </source>
</evidence>
<reference evidence="2 3" key="1">
    <citation type="submission" date="2016-11" db="EMBL/GenBank/DDBJ databases">
        <authorList>
            <person name="Jaros S."/>
            <person name="Januszkiewicz K."/>
            <person name="Wedrychowicz H."/>
        </authorList>
    </citation>
    <scope>NUCLEOTIDE SEQUENCE [LARGE SCALE GENOMIC DNA]</scope>
    <source>
        <strain evidence="2 3">DSM 29589</strain>
    </source>
</reference>
<dbReference type="AlphaFoldDB" id="A0A1M7K451"/>
<proteinExistence type="predicted"/>
<gene>
    <name evidence="2" type="ORF">SAMN05444398_12424</name>
</gene>